<dbReference type="Gene3D" id="2.60.120.260">
    <property type="entry name" value="Galactose-binding domain-like"/>
    <property type="match status" value="1"/>
</dbReference>
<sequence>MTYRYPFSYFNLKNIKRFTQTLCCTLALSAPAQFADAQEYVRTDGTRIVDENGEELFLSGINLGNWLVWEGYLMMGDFNFRTHTQFFNELSSAFGSSDKAAEFEYQWRLNYVDEKAIADLKALGFNSVRVPFNYNLFWWNGELRDNGFEYFDRVIEWCRKYDMYVLLDMHGAPGYQNPGDHADNVNSNANQPRGSVAFWDDNNVQIAATIWRHIAERYKNEPVVWGYDLTNEPVPQAGREFELLPSYVTIRNAIREVDTNHILVAEGNWWGSDLTKIDWNNAQTQAETGINYQWDDKLVYQIHHYGPVADTVGRETITNNLNIPLIIGEYGETDEQNLLAITNWAKENLAGYFPWSFKKMSHDKTLWTIPPNDAYEQVKSYIKNGGNPPTHLYDAMISFAQNNIRNGHSSHIWHQGFYDGVKPSASATNCATAYAHPVPGRIEAESFCENQGVELETTSDTGGGQNIGFIDGGDHTAYNVNIANSGTYTFSVRVASLDTSGLIDVQLDGNNVASFTTPVTSGWQTFETISTVASLPAGEHTLRLDFPAGGFNLNWINIAASNTSGELQRGTYYITNIASGKALDVADAATSDGANVQLWDYFYASNQQWLVEPITDNMFELKNLNSNACLDADNGSDNVHQWSCFGSSNQRWYVEADASGFFTIRSAANNEALEVANGTTANGGNVRTYPANGSAAQQWRFHAAL</sequence>
<dbReference type="RefSeq" id="WP_083638261.1">
    <property type="nucleotide sequence ID" value="NZ_CP052766.1"/>
</dbReference>
<dbReference type="SUPFAM" id="SSF49785">
    <property type="entry name" value="Galactose-binding domain-like"/>
    <property type="match status" value="1"/>
</dbReference>
<dbReference type="Gene3D" id="2.80.10.50">
    <property type="match status" value="3"/>
</dbReference>
<feature type="domain" description="CBM6" evidence="4">
    <location>
        <begin position="440"/>
        <end position="559"/>
    </location>
</feature>
<accession>A0A6M4MDK0</accession>
<dbReference type="InterPro" id="IPR000772">
    <property type="entry name" value="Ricin_B_lectin"/>
</dbReference>
<dbReference type="PANTHER" id="PTHR31297:SF13">
    <property type="entry name" value="PUTATIVE-RELATED"/>
    <property type="match status" value="1"/>
</dbReference>
<dbReference type="InterPro" id="IPR001547">
    <property type="entry name" value="Glyco_hydro_5"/>
</dbReference>
<dbReference type="InterPro" id="IPR006584">
    <property type="entry name" value="Cellulose-bd_IV"/>
</dbReference>
<dbReference type="OrthoDB" id="9800955at2"/>
<evidence type="ECO:0000256" key="2">
    <source>
        <dbReference type="ARBA" id="ARBA00022801"/>
    </source>
</evidence>
<dbReference type="InterPro" id="IPR008979">
    <property type="entry name" value="Galactose-bd-like_sf"/>
</dbReference>
<dbReference type="CDD" id="cd00161">
    <property type="entry name" value="beta-trefoil_Ricin-like"/>
    <property type="match status" value="1"/>
</dbReference>
<proteinExistence type="predicted"/>
<dbReference type="SUPFAM" id="SSF50370">
    <property type="entry name" value="Ricin B-like lectins"/>
    <property type="match status" value="1"/>
</dbReference>
<keyword evidence="3" id="KW-0326">Glycosidase</keyword>
<evidence type="ECO:0000256" key="3">
    <source>
        <dbReference type="ARBA" id="ARBA00023295"/>
    </source>
</evidence>
<evidence type="ECO:0000256" key="1">
    <source>
        <dbReference type="ARBA" id="ARBA00022729"/>
    </source>
</evidence>
<dbReference type="CDD" id="cd04080">
    <property type="entry name" value="CBM6_cellulase-like"/>
    <property type="match status" value="1"/>
</dbReference>
<dbReference type="GO" id="GO:0008422">
    <property type="term" value="F:beta-glucosidase activity"/>
    <property type="evidence" value="ECO:0007669"/>
    <property type="project" value="TreeGrafter"/>
</dbReference>
<keyword evidence="6" id="KW-1185">Reference proteome</keyword>
<dbReference type="AlphaFoldDB" id="A0A6M4MDK0"/>
<dbReference type="InterPro" id="IPR035992">
    <property type="entry name" value="Ricin_B-like_lectins"/>
</dbReference>
<organism evidence="5 6">
    <name type="scientific">Alteromonas pelagimontana</name>
    <dbReference type="NCBI Taxonomy" id="1858656"/>
    <lineage>
        <taxon>Bacteria</taxon>
        <taxon>Pseudomonadati</taxon>
        <taxon>Pseudomonadota</taxon>
        <taxon>Gammaproteobacteria</taxon>
        <taxon>Alteromonadales</taxon>
        <taxon>Alteromonadaceae</taxon>
        <taxon>Alteromonas/Salinimonas group</taxon>
        <taxon>Alteromonas</taxon>
    </lineage>
</organism>
<protein>
    <submittedName>
        <fullName evidence="5">Cellulase family glycosylhydrolase</fullName>
    </submittedName>
</protein>
<dbReference type="Gene3D" id="3.20.20.80">
    <property type="entry name" value="Glycosidases"/>
    <property type="match status" value="1"/>
</dbReference>
<dbReference type="SMART" id="SM00606">
    <property type="entry name" value="CBD_IV"/>
    <property type="match status" value="1"/>
</dbReference>
<dbReference type="PROSITE" id="PS50231">
    <property type="entry name" value="RICIN_B_LECTIN"/>
    <property type="match status" value="1"/>
</dbReference>
<gene>
    <name evidence="5" type="ORF">CA267_007920</name>
</gene>
<dbReference type="EMBL" id="CP052766">
    <property type="protein sequence ID" value="QJR80710.1"/>
    <property type="molecule type" value="Genomic_DNA"/>
</dbReference>
<dbReference type="GO" id="GO:0030246">
    <property type="term" value="F:carbohydrate binding"/>
    <property type="evidence" value="ECO:0007669"/>
    <property type="project" value="InterPro"/>
</dbReference>
<dbReference type="GO" id="GO:0009251">
    <property type="term" value="P:glucan catabolic process"/>
    <property type="evidence" value="ECO:0007669"/>
    <property type="project" value="TreeGrafter"/>
</dbReference>
<dbReference type="SMART" id="SM00458">
    <property type="entry name" value="RICIN"/>
    <property type="match status" value="1"/>
</dbReference>
<dbReference type="Proteomes" id="UP000219285">
    <property type="component" value="Chromosome"/>
</dbReference>
<dbReference type="Pfam" id="PF03422">
    <property type="entry name" value="CBM_6"/>
    <property type="match status" value="1"/>
</dbReference>
<evidence type="ECO:0000259" key="4">
    <source>
        <dbReference type="PROSITE" id="PS51175"/>
    </source>
</evidence>
<dbReference type="InterPro" id="IPR017853">
    <property type="entry name" value="GH"/>
</dbReference>
<dbReference type="PROSITE" id="PS51175">
    <property type="entry name" value="CBM6"/>
    <property type="match status" value="1"/>
</dbReference>
<evidence type="ECO:0000313" key="5">
    <source>
        <dbReference type="EMBL" id="QJR80710.1"/>
    </source>
</evidence>
<dbReference type="InterPro" id="IPR050386">
    <property type="entry name" value="Glycosyl_hydrolase_5"/>
</dbReference>
<dbReference type="GO" id="GO:0005576">
    <property type="term" value="C:extracellular region"/>
    <property type="evidence" value="ECO:0007669"/>
    <property type="project" value="TreeGrafter"/>
</dbReference>
<evidence type="ECO:0000313" key="6">
    <source>
        <dbReference type="Proteomes" id="UP000219285"/>
    </source>
</evidence>
<reference evidence="6" key="1">
    <citation type="submission" date="2014-12" db="EMBL/GenBank/DDBJ databases">
        <title>Complete genome sequence of a multi-drug resistant Klebsiella pneumoniae.</title>
        <authorList>
            <person name="Hua X."/>
            <person name="Chen Q."/>
            <person name="Li X."/>
            <person name="Feng Y."/>
            <person name="Ruan Z."/>
            <person name="Yu Y."/>
        </authorList>
    </citation>
    <scope>NUCLEOTIDE SEQUENCE [LARGE SCALE GENOMIC DNA]</scope>
    <source>
        <strain evidence="6">5.12</strain>
    </source>
</reference>
<dbReference type="GO" id="GO:0009986">
    <property type="term" value="C:cell surface"/>
    <property type="evidence" value="ECO:0007669"/>
    <property type="project" value="TreeGrafter"/>
</dbReference>
<keyword evidence="1" id="KW-0732">Signal</keyword>
<dbReference type="KEGG" id="apel:CA267_007920"/>
<reference evidence="5 6" key="2">
    <citation type="submission" date="2020-04" db="EMBL/GenBank/DDBJ databases">
        <title>Complete genome sequence of Alteromonas pelagimontana 5.12T.</title>
        <authorList>
            <person name="Sinha R.K."/>
            <person name="Krishnan K.P."/>
            <person name="Kurian J.P."/>
        </authorList>
    </citation>
    <scope>NUCLEOTIDE SEQUENCE [LARGE SCALE GENOMIC DNA]</scope>
    <source>
        <strain evidence="5 6">5.12</strain>
    </source>
</reference>
<dbReference type="InterPro" id="IPR005084">
    <property type="entry name" value="CBM6"/>
</dbReference>
<dbReference type="SUPFAM" id="SSF51445">
    <property type="entry name" value="(Trans)glycosidases"/>
    <property type="match status" value="1"/>
</dbReference>
<dbReference type="Pfam" id="PF00150">
    <property type="entry name" value="Cellulase"/>
    <property type="match status" value="1"/>
</dbReference>
<dbReference type="PANTHER" id="PTHR31297">
    <property type="entry name" value="GLUCAN ENDO-1,6-BETA-GLUCOSIDASE B"/>
    <property type="match status" value="1"/>
</dbReference>
<dbReference type="Pfam" id="PF14200">
    <property type="entry name" value="RicinB_lectin_2"/>
    <property type="match status" value="1"/>
</dbReference>
<keyword evidence="2 5" id="KW-0378">Hydrolase</keyword>
<name>A0A6M4MDK0_9ALTE</name>